<keyword evidence="4" id="KW-0808">Transferase</keyword>
<dbReference type="InterPro" id="IPR027417">
    <property type="entry name" value="P-loop_NTPase"/>
</dbReference>
<evidence type="ECO:0000256" key="11">
    <source>
        <dbReference type="ARBA" id="ARBA00023180"/>
    </source>
</evidence>
<evidence type="ECO:0000256" key="9">
    <source>
        <dbReference type="ARBA" id="ARBA00023136"/>
    </source>
</evidence>
<evidence type="ECO:0000256" key="5">
    <source>
        <dbReference type="ARBA" id="ARBA00022692"/>
    </source>
</evidence>
<organism evidence="13 14">
    <name type="scientific">Mesorhabditis belari</name>
    <dbReference type="NCBI Taxonomy" id="2138241"/>
    <lineage>
        <taxon>Eukaryota</taxon>
        <taxon>Metazoa</taxon>
        <taxon>Ecdysozoa</taxon>
        <taxon>Nematoda</taxon>
        <taxon>Chromadorea</taxon>
        <taxon>Rhabditida</taxon>
        <taxon>Rhabditina</taxon>
        <taxon>Rhabditomorpha</taxon>
        <taxon>Rhabditoidea</taxon>
        <taxon>Rhabditidae</taxon>
        <taxon>Mesorhabditinae</taxon>
        <taxon>Mesorhabditis</taxon>
    </lineage>
</organism>
<keyword evidence="6" id="KW-0735">Signal-anchor</keyword>
<protein>
    <submittedName>
        <fullName evidence="14">Heparan sulfate 2-O-sulfotransferase</fullName>
    </submittedName>
</protein>
<dbReference type="PANTHER" id="PTHR12129:SF17">
    <property type="entry name" value="HEPARAN SULFATE 2-O-SULFOTRANSFERASE 1"/>
    <property type="match status" value="1"/>
</dbReference>
<dbReference type="WBParaSite" id="MBELARI_LOCUS18800">
    <property type="protein sequence ID" value="MBELARI_LOCUS18800"/>
    <property type="gene ID" value="MBELARI_LOCUS18800"/>
</dbReference>
<evidence type="ECO:0000313" key="13">
    <source>
        <dbReference type="Proteomes" id="UP000887575"/>
    </source>
</evidence>
<dbReference type="AlphaFoldDB" id="A0AAF3EZ60"/>
<comment type="subcellular location">
    <subcellularLocation>
        <location evidence="1">Golgi apparatus membrane</location>
        <topology evidence="1">Single-pass type II membrane protein</topology>
    </subcellularLocation>
</comment>
<dbReference type="FunFam" id="3.40.50.300:FF:001418">
    <property type="entry name" value="Heparan sulfate 2-o-sulfotransferase"/>
    <property type="match status" value="1"/>
</dbReference>
<keyword evidence="8" id="KW-0333">Golgi apparatus</keyword>
<feature type="transmembrane region" description="Helical" evidence="12">
    <location>
        <begin position="7"/>
        <end position="24"/>
    </location>
</feature>
<name>A0AAF3EZ60_9BILA</name>
<evidence type="ECO:0000256" key="3">
    <source>
        <dbReference type="ARBA" id="ARBA00011233"/>
    </source>
</evidence>
<dbReference type="PANTHER" id="PTHR12129">
    <property type="entry name" value="HEPARAN SULFATE 2-O-SULFOTRANSFERASE"/>
    <property type="match status" value="1"/>
</dbReference>
<dbReference type="GO" id="GO:0004394">
    <property type="term" value="F:heparan sulfate 2-sulfotransferase activity"/>
    <property type="evidence" value="ECO:0007669"/>
    <property type="project" value="TreeGrafter"/>
</dbReference>
<evidence type="ECO:0000256" key="7">
    <source>
        <dbReference type="ARBA" id="ARBA00022989"/>
    </source>
</evidence>
<proteinExistence type="inferred from homology"/>
<accession>A0AAF3EZ60</accession>
<evidence type="ECO:0000256" key="10">
    <source>
        <dbReference type="ARBA" id="ARBA00023157"/>
    </source>
</evidence>
<keyword evidence="10" id="KW-1015">Disulfide bond</keyword>
<dbReference type="Pfam" id="PF03567">
    <property type="entry name" value="Sulfotransfer_2"/>
    <property type="match status" value="1"/>
</dbReference>
<comment type="similarity">
    <text evidence="2">Belongs to the sulfotransferase 3 family.</text>
</comment>
<dbReference type="SUPFAM" id="SSF52540">
    <property type="entry name" value="P-loop containing nucleoside triphosphate hydrolases"/>
    <property type="match status" value="1"/>
</dbReference>
<keyword evidence="5 12" id="KW-0812">Transmembrane</keyword>
<keyword evidence="11" id="KW-0325">Glycoprotein</keyword>
<keyword evidence="9 12" id="KW-0472">Membrane</keyword>
<comment type="subunit">
    <text evidence="3">Homotrimer.</text>
</comment>
<dbReference type="GO" id="GO:0015012">
    <property type="term" value="P:heparan sulfate proteoglycan biosynthetic process"/>
    <property type="evidence" value="ECO:0007669"/>
    <property type="project" value="UniProtKB-ARBA"/>
</dbReference>
<dbReference type="GO" id="GO:0000139">
    <property type="term" value="C:Golgi membrane"/>
    <property type="evidence" value="ECO:0007669"/>
    <property type="project" value="UniProtKB-SubCell"/>
</dbReference>
<dbReference type="InterPro" id="IPR007734">
    <property type="entry name" value="Heparan_SO4_2-O-STrfase"/>
</dbReference>
<evidence type="ECO:0000256" key="4">
    <source>
        <dbReference type="ARBA" id="ARBA00022679"/>
    </source>
</evidence>
<evidence type="ECO:0000256" key="1">
    <source>
        <dbReference type="ARBA" id="ARBA00004323"/>
    </source>
</evidence>
<keyword evidence="7 12" id="KW-1133">Transmembrane helix</keyword>
<evidence type="ECO:0000256" key="8">
    <source>
        <dbReference type="ARBA" id="ARBA00023034"/>
    </source>
</evidence>
<dbReference type="InterPro" id="IPR005331">
    <property type="entry name" value="Sulfotransferase"/>
</dbReference>
<dbReference type="Proteomes" id="UP000887575">
    <property type="component" value="Unassembled WGS sequence"/>
</dbReference>
<dbReference type="Gene3D" id="3.40.50.300">
    <property type="entry name" value="P-loop containing nucleotide triphosphate hydrolases"/>
    <property type="match status" value="1"/>
</dbReference>
<keyword evidence="13" id="KW-1185">Reference proteome</keyword>
<sequence>MISISRNGLLLSNLFLFLLFVLYFNHQISNLQQERQISYQKTPTYGSIIIYNRVPKTGSTTFTNAVAYDLGKQNGFTTVHLNMTKNKPVMSLPDQEYFIRNVSSWTDMQPMFLHGHVSFIDFTKFGYPQPIYINLLREPLDRLLSHYYFLRFGDNFRVGLKRSRAGNNETFDQCVQRGGHDCDVKQLWIQIPYFCGHHTFCSEVGNREALETAKRHLIEHYLLVGTSDRMRDFIAILDLSLPKFFRGALEHFDSLDETRSHLRSTKKKIEPSDQTISIIKMSGAYQLEREFYDFARNHFDAIFMKATNGTGKLTNLLRKSQFHYEKIKTFH</sequence>
<reference evidence="14" key="1">
    <citation type="submission" date="2024-02" db="UniProtKB">
        <authorList>
            <consortium name="WormBaseParasite"/>
        </authorList>
    </citation>
    <scope>IDENTIFICATION</scope>
</reference>
<evidence type="ECO:0000313" key="14">
    <source>
        <dbReference type="WBParaSite" id="MBELARI_LOCUS18800"/>
    </source>
</evidence>
<evidence type="ECO:0000256" key="6">
    <source>
        <dbReference type="ARBA" id="ARBA00022968"/>
    </source>
</evidence>
<evidence type="ECO:0000256" key="12">
    <source>
        <dbReference type="SAM" id="Phobius"/>
    </source>
</evidence>
<evidence type="ECO:0000256" key="2">
    <source>
        <dbReference type="ARBA" id="ARBA00010569"/>
    </source>
</evidence>